<organism evidence="9 10">
    <name type="scientific">Limosilactobacillus secaliphilus</name>
    <dbReference type="NCBI Taxonomy" id="396268"/>
    <lineage>
        <taxon>Bacteria</taxon>
        <taxon>Bacillati</taxon>
        <taxon>Bacillota</taxon>
        <taxon>Bacilli</taxon>
        <taxon>Lactobacillales</taxon>
        <taxon>Lactobacillaceae</taxon>
        <taxon>Limosilactobacillus</taxon>
    </lineage>
</organism>
<comment type="caution">
    <text evidence="9">The sequence shown here is derived from an EMBL/GenBank/DDBJ whole genome shotgun (WGS) entry which is preliminary data.</text>
</comment>
<dbReference type="CDD" id="cd07067">
    <property type="entry name" value="HP_PGM_like"/>
    <property type="match status" value="1"/>
</dbReference>
<evidence type="ECO:0000256" key="1">
    <source>
        <dbReference type="ARBA" id="ARBA00006717"/>
    </source>
</evidence>
<feature type="binding site" evidence="4 6">
    <location>
        <begin position="21"/>
        <end position="22"/>
    </location>
    <ligand>
        <name>substrate</name>
    </ligand>
</feature>
<dbReference type="GO" id="GO:0006096">
    <property type="term" value="P:glycolytic process"/>
    <property type="evidence" value="ECO:0007669"/>
    <property type="project" value="UniProtKB-UniRule"/>
</dbReference>
<dbReference type="InterPro" id="IPR013078">
    <property type="entry name" value="His_Pase_superF_clade-1"/>
</dbReference>
<dbReference type="Proteomes" id="UP000050934">
    <property type="component" value="Unassembled WGS sequence"/>
</dbReference>
<comment type="pathway">
    <text evidence="4 8">Carbohydrate degradation; glycolysis; pyruvate from D-glyceraldehyde 3-phosphate: step 3/5.</text>
</comment>
<dbReference type="HAMAP" id="MF_01039">
    <property type="entry name" value="PGAM_GpmA"/>
    <property type="match status" value="1"/>
</dbReference>
<keyword evidence="4" id="KW-0312">Gluconeogenesis</keyword>
<comment type="similarity">
    <text evidence="1 4">Belongs to the phosphoglycerate mutase family. BPG-dependent PGAM subfamily.</text>
</comment>
<evidence type="ECO:0000256" key="6">
    <source>
        <dbReference type="PIRSR" id="PIRSR613078-2"/>
    </source>
</evidence>
<comment type="caution">
    <text evidence="4">Lacks conserved residue(s) required for the propagation of feature annotation.</text>
</comment>
<evidence type="ECO:0000256" key="2">
    <source>
        <dbReference type="ARBA" id="ARBA00023152"/>
    </source>
</evidence>
<dbReference type="PIRSF" id="PIRSF000709">
    <property type="entry name" value="6PFK_2-Ptase"/>
    <property type="match status" value="1"/>
</dbReference>
<dbReference type="InterPro" id="IPR001345">
    <property type="entry name" value="PG/BPGM_mutase_AS"/>
</dbReference>
<dbReference type="AlphaFoldDB" id="A0A0R2I3T9"/>
<dbReference type="EMBL" id="JQBW01000004">
    <property type="protein sequence ID" value="KRN59611.1"/>
    <property type="molecule type" value="Genomic_DNA"/>
</dbReference>
<evidence type="ECO:0000313" key="9">
    <source>
        <dbReference type="EMBL" id="KRN59611.1"/>
    </source>
</evidence>
<dbReference type="SUPFAM" id="SSF53254">
    <property type="entry name" value="Phosphoglycerate mutase-like"/>
    <property type="match status" value="1"/>
</dbReference>
<dbReference type="UniPathway" id="UPA00109">
    <property type="reaction ID" value="UER00186"/>
</dbReference>
<keyword evidence="10" id="KW-1185">Reference proteome</keyword>
<dbReference type="SMART" id="SM00855">
    <property type="entry name" value="PGAM"/>
    <property type="match status" value="1"/>
</dbReference>
<feature type="binding site" evidence="4 6">
    <location>
        <begin position="114"/>
        <end position="115"/>
    </location>
    <ligand>
        <name>substrate</name>
    </ligand>
</feature>
<dbReference type="PANTHER" id="PTHR11931">
    <property type="entry name" value="PHOSPHOGLYCERATE MUTASE"/>
    <property type="match status" value="1"/>
</dbReference>
<comment type="catalytic activity">
    <reaction evidence="4 8">
        <text>(2R)-2-phosphoglycerate = (2R)-3-phosphoglycerate</text>
        <dbReference type="Rhea" id="RHEA:15901"/>
        <dbReference type="ChEBI" id="CHEBI:58272"/>
        <dbReference type="ChEBI" id="CHEBI:58289"/>
        <dbReference type="EC" id="5.4.2.11"/>
    </reaction>
</comment>
<keyword evidence="3 4" id="KW-0413">Isomerase</keyword>
<dbReference type="EC" id="5.4.2.11" evidence="4 8"/>
<dbReference type="RefSeq" id="WP_057739877.1">
    <property type="nucleotide sequence ID" value="NZ_JQBW01000004.1"/>
</dbReference>
<dbReference type="Pfam" id="PF00300">
    <property type="entry name" value="His_Phos_1"/>
    <property type="match status" value="1"/>
</dbReference>
<sequence>MATLVMVRHGQSQANLDNVFTGWSDSPLTAKGIAQGRQVGAELKAKGYVFTDVYTSYMKRSIITANIILDEIDQLYIPMHKTWRLNERHYGALSGLNKAAVGKKVGLETLHRWRRGYTEVPPRLKKRQHERRYDRLGVKEPLSESLQMTLQRILPYWQDHIAPRLLDNHNQLIVAHGSTLRALVKYIEQVPDDKIDQVEVPNGQPIVYHFDDRLNLIDKQIIRDGEVNGNS</sequence>
<dbReference type="InterPro" id="IPR029033">
    <property type="entry name" value="His_PPase_superfam"/>
</dbReference>
<dbReference type="Gene3D" id="3.40.50.1240">
    <property type="entry name" value="Phosphoglycerate mutase-like"/>
    <property type="match status" value="1"/>
</dbReference>
<dbReference type="PATRIC" id="fig|396268.3.peg.1380"/>
<accession>A0A0R2I3T9</accession>
<reference evidence="9 10" key="1">
    <citation type="journal article" date="2015" name="Genome Announc.">
        <title>Expanding the biotechnology potential of lactobacilli through comparative genomics of 213 strains and associated genera.</title>
        <authorList>
            <person name="Sun Z."/>
            <person name="Harris H.M."/>
            <person name="McCann A."/>
            <person name="Guo C."/>
            <person name="Argimon S."/>
            <person name="Zhang W."/>
            <person name="Yang X."/>
            <person name="Jeffery I.B."/>
            <person name="Cooney J.C."/>
            <person name="Kagawa T.F."/>
            <person name="Liu W."/>
            <person name="Song Y."/>
            <person name="Salvetti E."/>
            <person name="Wrobel A."/>
            <person name="Rasinkangas P."/>
            <person name="Parkhill J."/>
            <person name="Rea M.C."/>
            <person name="O'Sullivan O."/>
            <person name="Ritari J."/>
            <person name="Douillard F.P."/>
            <person name="Paul Ross R."/>
            <person name="Yang R."/>
            <person name="Briner A.E."/>
            <person name="Felis G.E."/>
            <person name="de Vos W.M."/>
            <person name="Barrangou R."/>
            <person name="Klaenhammer T.R."/>
            <person name="Caufield P.W."/>
            <person name="Cui Y."/>
            <person name="Zhang H."/>
            <person name="O'Toole P.W."/>
        </authorList>
    </citation>
    <scope>NUCLEOTIDE SEQUENCE [LARGE SCALE GENOMIC DNA]</scope>
    <source>
        <strain evidence="9 10">DSM 17896</strain>
    </source>
</reference>
<comment type="function">
    <text evidence="4 8">Catalyzes the interconversion of 2-phosphoglycerate and 3-phosphoglycerate.</text>
</comment>
<keyword evidence="2 4" id="KW-0324">Glycolysis</keyword>
<feature type="binding site" evidence="4 6">
    <location>
        <position position="98"/>
    </location>
    <ligand>
        <name>substrate</name>
    </ligand>
</feature>
<feature type="binding site" evidence="4 6">
    <location>
        <position position="60"/>
    </location>
    <ligand>
        <name>substrate</name>
    </ligand>
</feature>
<feature type="site" description="Transition state stabilizer" evidence="4 7">
    <location>
        <position position="176"/>
    </location>
</feature>
<dbReference type="GO" id="GO:0004619">
    <property type="term" value="F:phosphoglycerate mutase activity"/>
    <property type="evidence" value="ECO:0007669"/>
    <property type="project" value="UniProtKB-UniRule"/>
</dbReference>
<name>A0A0R2I3T9_9LACO</name>
<dbReference type="InterPro" id="IPR005952">
    <property type="entry name" value="Phosphogly_mut1"/>
</dbReference>
<feature type="active site" description="Proton donor/acceptor" evidence="4 5">
    <location>
        <position position="87"/>
    </location>
</feature>
<evidence type="ECO:0000256" key="5">
    <source>
        <dbReference type="PIRSR" id="PIRSR613078-1"/>
    </source>
</evidence>
<evidence type="ECO:0000313" key="10">
    <source>
        <dbReference type="Proteomes" id="UP000050934"/>
    </source>
</evidence>
<gene>
    <name evidence="4" type="primary">gpmA</name>
    <name evidence="9" type="ORF">IV45_GL001360</name>
</gene>
<dbReference type="GO" id="GO:0006094">
    <property type="term" value="P:gluconeogenesis"/>
    <property type="evidence" value="ECO:0007669"/>
    <property type="project" value="UniProtKB-UniRule"/>
</dbReference>
<dbReference type="OrthoDB" id="9781415at2"/>
<protein>
    <recommendedName>
        <fullName evidence="4 8">2,3-bisphosphoglycerate-dependent phosphoglycerate mutase</fullName>
        <shortName evidence="4">BPG-dependent PGAM</shortName>
        <shortName evidence="4">PGAM</shortName>
        <shortName evidence="4">Phosphoglyceromutase</shortName>
        <shortName evidence="4">dPGM</shortName>
        <ecNumber evidence="4 8">5.4.2.11</ecNumber>
    </recommendedName>
</protein>
<feature type="binding site" evidence="4 6">
    <location>
        <begin position="87"/>
        <end position="90"/>
    </location>
    <ligand>
        <name>substrate</name>
    </ligand>
</feature>
<evidence type="ECO:0000256" key="3">
    <source>
        <dbReference type="ARBA" id="ARBA00023235"/>
    </source>
</evidence>
<feature type="binding site" evidence="4 6">
    <location>
        <begin position="8"/>
        <end position="15"/>
    </location>
    <ligand>
        <name>substrate</name>
    </ligand>
</feature>
<dbReference type="NCBIfam" id="TIGR01258">
    <property type="entry name" value="pgm_1"/>
    <property type="match status" value="1"/>
</dbReference>
<evidence type="ECO:0000256" key="4">
    <source>
        <dbReference type="HAMAP-Rule" id="MF_01039"/>
    </source>
</evidence>
<dbReference type="PROSITE" id="PS00175">
    <property type="entry name" value="PG_MUTASE"/>
    <property type="match status" value="1"/>
</dbReference>
<evidence type="ECO:0000256" key="7">
    <source>
        <dbReference type="PIRSR" id="PIRSR613078-3"/>
    </source>
</evidence>
<feature type="active site" description="Tele-phosphohistidine intermediate" evidence="4 5">
    <location>
        <position position="9"/>
    </location>
</feature>
<dbReference type="STRING" id="396268.IV45_GL001360"/>
<proteinExistence type="inferred from homology"/>
<evidence type="ECO:0000256" key="8">
    <source>
        <dbReference type="RuleBase" id="RU004512"/>
    </source>
</evidence>